<comment type="caution">
    <text evidence="4">The sequence shown here is derived from an EMBL/GenBank/DDBJ whole genome shotgun (WGS) entry which is preliminary data.</text>
</comment>
<keyword evidence="3" id="KW-0472">Membrane</keyword>
<feature type="binding site" evidence="2">
    <location>
        <position position="84"/>
    </location>
    <ligand>
        <name>substrate</name>
    </ligand>
</feature>
<keyword evidence="3" id="KW-1133">Transmembrane helix</keyword>
<dbReference type="AlphaFoldDB" id="A0A1U7NKB6"/>
<keyword evidence="5" id="KW-1185">Reference proteome</keyword>
<dbReference type="EMBL" id="MPKA01000104">
    <property type="protein sequence ID" value="OLU44551.1"/>
    <property type="molecule type" value="Genomic_DNA"/>
</dbReference>
<dbReference type="SUPFAM" id="SSF53474">
    <property type="entry name" value="alpha/beta-Hydrolases"/>
    <property type="match status" value="1"/>
</dbReference>
<evidence type="ECO:0000256" key="2">
    <source>
        <dbReference type="PIRSR" id="PIRSR017388-2"/>
    </source>
</evidence>
<dbReference type="STRING" id="1862672.BO225_10335"/>
<dbReference type="Pfam" id="PF05728">
    <property type="entry name" value="UPF0227"/>
    <property type="match status" value="1"/>
</dbReference>
<evidence type="ECO:0000256" key="3">
    <source>
        <dbReference type="SAM" id="Phobius"/>
    </source>
</evidence>
<evidence type="ECO:0000313" key="4">
    <source>
        <dbReference type="EMBL" id="OLU44551.1"/>
    </source>
</evidence>
<feature type="active site" description="Charge relay system" evidence="1">
    <location>
        <position position="199"/>
    </location>
</feature>
<feature type="active site" description="Nucleophile" evidence="1">
    <location>
        <position position="83"/>
    </location>
</feature>
<keyword evidence="4" id="KW-0378">Hydrolase</keyword>
<feature type="binding site" evidence="2">
    <location>
        <position position="18"/>
    </location>
    <ligand>
        <name>substrate</name>
    </ligand>
</feature>
<dbReference type="Proteomes" id="UP000186705">
    <property type="component" value="Unassembled WGS sequence"/>
</dbReference>
<dbReference type="OrthoDB" id="9786110at2"/>
<feature type="transmembrane region" description="Helical" evidence="3">
    <location>
        <begin position="77"/>
        <end position="98"/>
    </location>
</feature>
<evidence type="ECO:0000256" key="1">
    <source>
        <dbReference type="PIRSR" id="PIRSR017388-1"/>
    </source>
</evidence>
<keyword evidence="3" id="KW-0812">Transmembrane</keyword>
<protein>
    <submittedName>
        <fullName evidence="4">Alpha/beta hydrolase</fullName>
    </submittedName>
</protein>
<dbReference type="Gene3D" id="3.40.50.1820">
    <property type="entry name" value="alpha/beta hydrolase"/>
    <property type="match status" value="1"/>
</dbReference>
<dbReference type="InterPro" id="IPR029058">
    <property type="entry name" value="AB_hydrolase_fold"/>
</dbReference>
<reference evidence="4 5" key="1">
    <citation type="submission" date="2016-11" db="EMBL/GenBank/DDBJ databases">
        <title>Description of two novel members of the family Erysipelotrichaceae: Ileibacterium lipovorans gen. nov., sp. nov. and Dubosiella newyorkensis, gen. nov., sp. nov.</title>
        <authorList>
            <person name="Cox L.M."/>
            <person name="Sohn J."/>
            <person name="Tyrrell K.L."/>
            <person name="Citron D.M."/>
            <person name="Lawson P.A."/>
            <person name="Patel N.B."/>
            <person name="Iizumi T."/>
            <person name="Perez-Perez G.I."/>
            <person name="Goldstein E.J."/>
            <person name="Blaser M.J."/>
        </authorList>
    </citation>
    <scope>NUCLEOTIDE SEQUENCE [LARGE SCALE GENOMIC DNA]</scope>
    <source>
        <strain evidence="4 5">NYU-BL-A4</strain>
    </source>
</reference>
<dbReference type="InterPro" id="IPR051044">
    <property type="entry name" value="MAG_DAG_Lipase"/>
</dbReference>
<dbReference type="InterPro" id="IPR008886">
    <property type="entry name" value="UPF0227/Esterase_YqiA"/>
</dbReference>
<name>A0A1U7NKB6_9FIRM</name>
<dbReference type="PANTHER" id="PTHR11614">
    <property type="entry name" value="PHOSPHOLIPASE-RELATED"/>
    <property type="match status" value="1"/>
</dbReference>
<feature type="active site" description="Charge relay system" evidence="1">
    <location>
        <position position="169"/>
    </location>
</feature>
<gene>
    <name evidence="4" type="ORF">BO225_10335</name>
</gene>
<organism evidence="4 5">
    <name type="scientific">Dubosiella newyorkensis</name>
    <dbReference type="NCBI Taxonomy" id="1862672"/>
    <lineage>
        <taxon>Bacteria</taxon>
        <taxon>Bacillati</taxon>
        <taxon>Bacillota</taxon>
        <taxon>Erysipelotrichia</taxon>
        <taxon>Erysipelotrichales</taxon>
        <taxon>Erysipelotrichaceae</taxon>
        <taxon>Dubosiella</taxon>
    </lineage>
</organism>
<dbReference type="GO" id="GO:0052689">
    <property type="term" value="F:carboxylic ester hydrolase activity"/>
    <property type="evidence" value="ECO:0007669"/>
    <property type="project" value="InterPro"/>
</dbReference>
<dbReference type="InterPro" id="IPR012354">
    <property type="entry name" value="Esterase_lipase"/>
</dbReference>
<sequence>MVFFKFRKKPIVLTVHGFGQKRHHEMDDLAAFLSRQGYEVIQFDLYDLNNPSDADIHKWIERAEQAMKKALSKSSEVYVVGFSMGGVISSYLATIYPIKALVLVAPAFQYINLQLAKTITMKTFSSTSPSASKAPSKAQTKAFTEIVSRFKESIAHVTCPILILHGTKDEVIDPSSSHSAFKKIDHPKKCLLYLEGAPHRLLYTKEFEKPAFSIILSMLQGKLV</sequence>
<evidence type="ECO:0000313" key="5">
    <source>
        <dbReference type="Proteomes" id="UP000186705"/>
    </source>
</evidence>
<dbReference type="PIRSF" id="PIRSF017388">
    <property type="entry name" value="Esterase_lipase"/>
    <property type="match status" value="1"/>
</dbReference>
<accession>A0A1U7NKB6</accession>
<proteinExistence type="predicted"/>